<reference evidence="6" key="1">
    <citation type="submission" date="2010-07" db="EMBL/GenBank/DDBJ databases">
        <title>The genome sequence of Gaeumannomyces graminis var. tritici strain R3-111a-1.</title>
        <authorList>
            <consortium name="The Broad Institute Genome Sequencing Platform"/>
            <person name="Ma L.-J."/>
            <person name="Dead R."/>
            <person name="Young S."/>
            <person name="Zeng Q."/>
            <person name="Koehrsen M."/>
            <person name="Alvarado L."/>
            <person name="Berlin A."/>
            <person name="Chapman S.B."/>
            <person name="Chen Z."/>
            <person name="Freedman E."/>
            <person name="Gellesch M."/>
            <person name="Goldberg J."/>
            <person name="Griggs A."/>
            <person name="Gujja S."/>
            <person name="Heilman E.R."/>
            <person name="Heiman D."/>
            <person name="Hepburn T."/>
            <person name="Howarth C."/>
            <person name="Jen D."/>
            <person name="Larson L."/>
            <person name="Mehta T."/>
            <person name="Neiman D."/>
            <person name="Pearson M."/>
            <person name="Roberts A."/>
            <person name="Saif S."/>
            <person name="Shea T."/>
            <person name="Shenoy N."/>
            <person name="Sisk P."/>
            <person name="Stolte C."/>
            <person name="Sykes S."/>
            <person name="Walk T."/>
            <person name="White J."/>
            <person name="Yandava C."/>
            <person name="Haas B."/>
            <person name="Nusbaum C."/>
            <person name="Birren B."/>
        </authorList>
    </citation>
    <scope>NUCLEOTIDE SEQUENCE [LARGE SCALE GENOMIC DNA]</scope>
    <source>
        <strain evidence="6">R3-111a-1</strain>
    </source>
</reference>
<dbReference type="EMBL" id="GL385397">
    <property type="protein sequence ID" value="EJT75355.1"/>
    <property type="molecule type" value="Genomic_DNA"/>
</dbReference>
<dbReference type="RefSeq" id="XP_009221355.1">
    <property type="nucleotide sequence ID" value="XM_009223091.1"/>
</dbReference>
<keyword evidence="2" id="KW-1133">Transmembrane helix</keyword>
<sequence length="1020" mass="114893">MSRWHKSWCGAEEEGVQVGPGGVPHCLTCLRSPDVVQLLAQLALEHSRLNIPPDEPPGEMNLAWPPTVPYLRSGVEETTAEAGLDVAVSQPPRESSSASTSQPQAAPNTEHPSSVYPQTLRPDQIRLLVLDSRDTPSRAAEADDNWPIHVELKAYNDDDCPEYEAVSYAWGGEDGNSLPCRPVYVGRPWDLLFQTRNCYEMLRLLRPRHGLRFIWVDALCINQSDLEERSQQVAKMAFIYGHALRVVLYLGPDMVAHLPPSSFPTRRKLEDLVPHSAQPPPFPDLHLQDLLGRRYFSRIWVVQELLLAKQVLVRIRDVDFVADHLTSSNLLGRSAWSWADTPAPWLAHVSQGTISPAELLRIGISREASDRRDNVFGVLGLLHPDLRLVPDYSISAVHARIGFVAHCLLKGDAPDVLLHPGSRNATVYPSWVPWPAVGNTAWRPVTSTLDRSWRETLARSHNGMLDIHTINVNDVPPELDVEWHRDAHVDPTTGSLSLQLVRLMAIESTPLKLASSDGFTIMELSKPNSPWRFCLVFQETPHELDLRPGDDHIFILDGDTNPPFDLAPVILVMRRVSKERLGFQLVACCHQVYISCSSGRGLAPIPRPHAPLPHHSFLHSDSLSQILEERQREAFSRLKRIFFWQYGYGLVLLLPTIIATVLVVSNSRWRPFMPAPLVIWALTSFLVYLLSCKYSLESQPGFKRKLDLKFEHKLEDERELECERKLERDRELECERKLERDREPKPAPKDPCLRRSLLEHIRVSSLAREIRKQSALQGPQGHTSTVLEVTPDMASLLRTLRAMQGVLNDERGASPSFVDIVIKERAGATPMVTSFNGVQCVEFHVFLSDLSMMNLLFNVVALAKAPPACLWRRGPVWALGLDAGGPEEDDFHHITVVDMCALFHFVGRKKPGGDAVLAGTKRSLYALLPVEILKECYRKLWPTWFAELRVAGLGRGLTAEGGREDDELSLFLKWASRLPEDEPLPQSAREDPDYKRNVPYWDPDVMEFGVDGSTYRVSIV</sequence>
<evidence type="ECO:0000313" key="5">
    <source>
        <dbReference type="EnsemblFungi" id="EJT75355"/>
    </source>
</evidence>
<keyword evidence="2" id="KW-0472">Membrane</keyword>
<accession>J3NVH7</accession>
<dbReference type="PANTHER" id="PTHR24148:SF81">
    <property type="entry name" value="HETEROKARYON INCOMPATIBILITY DOMAIN-CONTAINING PROTEIN"/>
    <property type="match status" value="1"/>
</dbReference>
<protein>
    <recommendedName>
        <fullName evidence="3">Heterokaryon incompatibility domain-containing protein</fullName>
    </recommendedName>
</protein>
<dbReference type="OrthoDB" id="2157530at2759"/>
<dbReference type="STRING" id="644352.J3NVH7"/>
<evidence type="ECO:0000313" key="4">
    <source>
        <dbReference type="EMBL" id="EJT75355.1"/>
    </source>
</evidence>
<gene>
    <name evidence="5" type="primary">20345750</name>
    <name evidence="4" type="ORF">GGTG_05292</name>
</gene>
<organism evidence="4">
    <name type="scientific">Gaeumannomyces tritici (strain R3-111a-1)</name>
    <name type="common">Wheat and barley take-all root rot fungus</name>
    <name type="synonym">Gaeumannomyces graminis var. tritici</name>
    <dbReference type="NCBI Taxonomy" id="644352"/>
    <lineage>
        <taxon>Eukaryota</taxon>
        <taxon>Fungi</taxon>
        <taxon>Dikarya</taxon>
        <taxon>Ascomycota</taxon>
        <taxon>Pezizomycotina</taxon>
        <taxon>Sordariomycetes</taxon>
        <taxon>Sordariomycetidae</taxon>
        <taxon>Magnaporthales</taxon>
        <taxon>Magnaporthaceae</taxon>
        <taxon>Gaeumannomyces</taxon>
    </lineage>
</organism>
<evidence type="ECO:0000259" key="3">
    <source>
        <dbReference type="Pfam" id="PF06985"/>
    </source>
</evidence>
<feature type="domain" description="Heterokaryon incompatibility" evidence="3">
    <location>
        <begin position="163"/>
        <end position="304"/>
    </location>
</feature>
<evidence type="ECO:0000313" key="6">
    <source>
        <dbReference type="Proteomes" id="UP000006039"/>
    </source>
</evidence>
<keyword evidence="2" id="KW-0812">Transmembrane</keyword>
<dbReference type="Pfam" id="PF06985">
    <property type="entry name" value="HET"/>
    <property type="match status" value="1"/>
</dbReference>
<keyword evidence="6" id="KW-1185">Reference proteome</keyword>
<dbReference type="HOGENOM" id="CLU_016308_0_0_1"/>
<reference evidence="4" key="3">
    <citation type="submission" date="2010-09" db="EMBL/GenBank/DDBJ databases">
        <title>Annotation of Gaeumannomyces graminis var. tritici R3-111a-1.</title>
        <authorList>
            <consortium name="The Broad Institute Genome Sequencing Platform"/>
            <person name="Ma L.-J."/>
            <person name="Dead R."/>
            <person name="Young S.K."/>
            <person name="Zeng Q."/>
            <person name="Gargeya S."/>
            <person name="Fitzgerald M."/>
            <person name="Haas B."/>
            <person name="Abouelleil A."/>
            <person name="Alvarado L."/>
            <person name="Arachchi H.M."/>
            <person name="Berlin A."/>
            <person name="Brown A."/>
            <person name="Chapman S.B."/>
            <person name="Chen Z."/>
            <person name="Dunbar C."/>
            <person name="Freedman E."/>
            <person name="Gearin G."/>
            <person name="Gellesch M."/>
            <person name="Goldberg J."/>
            <person name="Griggs A."/>
            <person name="Gujja S."/>
            <person name="Heiman D."/>
            <person name="Howarth C."/>
            <person name="Larson L."/>
            <person name="Lui A."/>
            <person name="MacDonald P.J.P."/>
            <person name="Mehta T."/>
            <person name="Montmayeur A."/>
            <person name="Murphy C."/>
            <person name="Neiman D."/>
            <person name="Pearson M."/>
            <person name="Priest M."/>
            <person name="Roberts A."/>
            <person name="Saif S."/>
            <person name="Shea T."/>
            <person name="Shenoy N."/>
            <person name="Sisk P."/>
            <person name="Stolte C."/>
            <person name="Sykes S."/>
            <person name="Yandava C."/>
            <person name="Wortman J."/>
            <person name="Nusbaum C."/>
            <person name="Birren B."/>
        </authorList>
    </citation>
    <scope>NUCLEOTIDE SEQUENCE</scope>
    <source>
        <strain evidence="4">R3-111a-1</strain>
    </source>
</reference>
<reference evidence="5" key="4">
    <citation type="journal article" date="2015" name="G3 (Bethesda)">
        <title>Genome sequences of three phytopathogenic species of the Magnaporthaceae family of fungi.</title>
        <authorList>
            <person name="Okagaki L.H."/>
            <person name="Nunes C.C."/>
            <person name="Sailsbery J."/>
            <person name="Clay B."/>
            <person name="Brown D."/>
            <person name="John T."/>
            <person name="Oh Y."/>
            <person name="Young N."/>
            <person name="Fitzgerald M."/>
            <person name="Haas B.J."/>
            <person name="Zeng Q."/>
            <person name="Young S."/>
            <person name="Adiconis X."/>
            <person name="Fan L."/>
            <person name="Levin J.Z."/>
            <person name="Mitchell T.K."/>
            <person name="Okubara P.A."/>
            <person name="Farman M.L."/>
            <person name="Kohn L.M."/>
            <person name="Birren B."/>
            <person name="Ma L.-J."/>
            <person name="Dean R.A."/>
        </authorList>
    </citation>
    <scope>NUCLEOTIDE SEQUENCE</scope>
    <source>
        <strain evidence="5">R3-111a-1</strain>
    </source>
</reference>
<reference evidence="5" key="5">
    <citation type="submission" date="2018-04" db="UniProtKB">
        <authorList>
            <consortium name="EnsemblFungi"/>
        </authorList>
    </citation>
    <scope>IDENTIFICATION</scope>
    <source>
        <strain evidence="5">R3-111a-1</strain>
    </source>
</reference>
<evidence type="ECO:0000256" key="2">
    <source>
        <dbReference type="SAM" id="Phobius"/>
    </source>
</evidence>
<feature type="transmembrane region" description="Helical" evidence="2">
    <location>
        <begin position="641"/>
        <end position="665"/>
    </location>
</feature>
<proteinExistence type="predicted"/>
<evidence type="ECO:0000256" key="1">
    <source>
        <dbReference type="SAM" id="MobiDB-lite"/>
    </source>
</evidence>
<dbReference type="EnsemblFungi" id="EJT75355">
    <property type="protein sequence ID" value="EJT75355"/>
    <property type="gene ID" value="GGTG_05292"/>
</dbReference>
<dbReference type="InterPro" id="IPR010730">
    <property type="entry name" value="HET"/>
</dbReference>
<dbReference type="eggNOG" id="ENOG502SPDV">
    <property type="taxonomic scope" value="Eukaryota"/>
</dbReference>
<dbReference type="InterPro" id="IPR052895">
    <property type="entry name" value="HetReg/Transcr_Mod"/>
</dbReference>
<dbReference type="AlphaFoldDB" id="J3NVH7"/>
<name>J3NVH7_GAET3</name>
<dbReference type="VEuPathDB" id="FungiDB:GGTG_05292"/>
<feature type="region of interest" description="Disordered" evidence="1">
    <location>
        <begin position="88"/>
        <end position="117"/>
    </location>
</feature>
<dbReference type="PANTHER" id="PTHR24148">
    <property type="entry name" value="ANKYRIN REPEAT DOMAIN-CONTAINING PROTEIN 39 HOMOLOG-RELATED"/>
    <property type="match status" value="1"/>
</dbReference>
<feature type="compositionally biased region" description="Low complexity" evidence="1">
    <location>
        <begin position="89"/>
        <end position="107"/>
    </location>
</feature>
<dbReference type="GeneID" id="20345750"/>
<feature type="transmembrane region" description="Helical" evidence="2">
    <location>
        <begin position="677"/>
        <end position="696"/>
    </location>
</feature>
<reference evidence="4" key="2">
    <citation type="submission" date="2010-07" db="EMBL/GenBank/DDBJ databases">
        <authorList>
            <consortium name="The Broad Institute Genome Sequencing Platform"/>
            <consortium name="Broad Institute Genome Sequencing Center for Infectious Disease"/>
            <person name="Ma L.-J."/>
            <person name="Dead R."/>
            <person name="Young S."/>
            <person name="Zeng Q."/>
            <person name="Koehrsen M."/>
            <person name="Alvarado L."/>
            <person name="Berlin A."/>
            <person name="Chapman S.B."/>
            <person name="Chen Z."/>
            <person name="Freedman E."/>
            <person name="Gellesch M."/>
            <person name="Goldberg J."/>
            <person name="Griggs A."/>
            <person name="Gujja S."/>
            <person name="Heilman E.R."/>
            <person name="Heiman D."/>
            <person name="Hepburn T."/>
            <person name="Howarth C."/>
            <person name="Jen D."/>
            <person name="Larson L."/>
            <person name="Mehta T."/>
            <person name="Neiman D."/>
            <person name="Pearson M."/>
            <person name="Roberts A."/>
            <person name="Saif S."/>
            <person name="Shea T."/>
            <person name="Shenoy N."/>
            <person name="Sisk P."/>
            <person name="Stolte C."/>
            <person name="Sykes S."/>
            <person name="Walk T."/>
            <person name="White J."/>
            <person name="Yandava C."/>
            <person name="Haas B."/>
            <person name="Nusbaum C."/>
            <person name="Birren B."/>
        </authorList>
    </citation>
    <scope>NUCLEOTIDE SEQUENCE</scope>
    <source>
        <strain evidence="4">R3-111a-1</strain>
    </source>
</reference>
<dbReference type="Proteomes" id="UP000006039">
    <property type="component" value="Unassembled WGS sequence"/>
</dbReference>